<reference evidence="5" key="1">
    <citation type="submission" date="2021-01" db="EMBL/GenBank/DDBJ databases">
        <authorList>
            <person name="Corre E."/>
            <person name="Pelletier E."/>
            <person name="Niang G."/>
            <person name="Scheremetjew M."/>
            <person name="Finn R."/>
            <person name="Kale V."/>
            <person name="Holt S."/>
            <person name="Cochrane G."/>
            <person name="Meng A."/>
            <person name="Brown T."/>
            <person name="Cohen L."/>
        </authorList>
    </citation>
    <scope>NUCLEOTIDE SEQUENCE</scope>
    <source>
        <strain evidence="5">CCMP3107</strain>
    </source>
</reference>
<dbReference type="Gene3D" id="4.10.60.10">
    <property type="entry name" value="Zinc finger, CCHC-type"/>
    <property type="match status" value="1"/>
</dbReference>
<dbReference type="PROSITE" id="PS50158">
    <property type="entry name" value="ZF_CCHC"/>
    <property type="match status" value="1"/>
</dbReference>
<evidence type="ECO:0000256" key="2">
    <source>
        <dbReference type="SAM" id="Coils"/>
    </source>
</evidence>
<dbReference type="GO" id="GO:0003676">
    <property type="term" value="F:nucleic acid binding"/>
    <property type="evidence" value="ECO:0007669"/>
    <property type="project" value="InterPro"/>
</dbReference>
<dbReference type="GO" id="GO:0008270">
    <property type="term" value="F:zinc ion binding"/>
    <property type="evidence" value="ECO:0007669"/>
    <property type="project" value="UniProtKB-KW"/>
</dbReference>
<dbReference type="InterPro" id="IPR036875">
    <property type="entry name" value="Znf_CCHC_sf"/>
</dbReference>
<evidence type="ECO:0000256" key="3">
    <source>
        <dbReference type="SAM" id="MobiDB-lite"/>
    </source>
</evidence>
<feature type="region of interest" description="Disordered" evidence="3">
    <location>
        <begin position="443"/>
        <end position="518"/>
    </location>
</feature>
<evidence type="ECO:0000256" key="1">
    <source>
        <dbReference type="PROSITE-ProRule" id="PRU00047"/>
    </source>
</evidence>
<feature type="compositionally biased region" description="Polar residues" evidence="3">
    <location>
        <begin position="78"/>
        <end position="102"/>
    </location>
</feature>
<evidence type="ECO:0000313" key="5">
    <source>
        <dbReference type="EMBL" id="CAE0635478.1"/>
    </source>
</evidence>
<evidence type="ECO:0000259" key="4">
    <source>
        <dbReference type="PROSITE" id="PS50158"/>
    </source>
</evidence>
<sequence>MEKRLSAHASESDGRVENRLLADNDNGHVENRLPAHKTEDQRVEKRLPAYDSEGRVDKRVLADNREEGDRVGPFPPANISSSVLPRPDQSTIFSAKTSSLGSEGSPVEGRGEGGKVDHELRKLIRSSSLDLDQMKELLQRVVEDARAMQAEILEYRREKEYTKHYFDILMNENDRLKQEHKQMRAEMAEILDRVSATGNQRRTPEAVKEFRLKDLFDQYGFREWYELVTRLLRLARAMRATQERVEMGADDMVDLVTERVRASLSKADAFKSEYKMDYLCDMLKSLVDKHLSWAVRMRPRLKEDFETFKYMRGKSAAWYIWQLEKRRTQLLSVGVEKTDQDMADLLRVAGEKDERYSLVINCIVNRVGGWTYLDLKNKMLEQDSVLESDNRNNRSSNPRNNKEMMLMICVNCAEEGHQTFDCPKPRNRNPPCFTCKLPGHRSGDEACPGPAGGDSSGAAAAGGAAGNGPAAGGAAGGGAAAGGAAGGSAAAGGAAGGNAGRRQRVGDLMPEPRKVYEF</sequence>
<protein>
    <recommendedName>
        <fullName evidence="4">CCHC-type domain-containing protein</fullName>
    </recommendedName>
</protein>
<accession>A0A7S3XXZ6</accession>
<dbReference type="InterPro" id="IPR001878">
    <property type="entry name" value="Znf_CCHC"/>
</dbReference>
<keyword evidence="1" id="KW-0479">Metal-binding</keyword>
<feature type="compositionally biased region" description="Basic and acidic residues" evidence="3">
    <location>
        <begin position="1"/>
        <end position="70"/>
    </location>
</feature>
<keyword evidence="1" id="KW-0863">Zinc-finger</keyword>
<feature type="domain" description="CCHC-type" evidence="4">
    <location>
        <begin position="409"/>
        <end position="424"/>
    </location>
</feature>
<dbReference type="SUPFAM" id="SSF57756">
    <property type="entry name" value="Retrovirus zinc finger-like domains"/>
    <property type="match status" value="1"/>
</dbReference>
<dbReference type="EMBL" id="HBIU01030790">
    <property type="protein sequence ID" value="CAE0635478.1"/>
    <property type="molecule type" value="Transcribed_RNA"/>
</dbReference>
<name>A0A7S3XXZ6_HETAK</name>
<gene>
    <name evidence="5" type="ORF">HAKA00212_LOCUS14221</name>
</gene>
<keyword evidence="2" id="KW-0175">Coiled coil</keyword>
<organism evidence="5">
    <name type="scientific">Heterosigma akashiwo</name>
    <name type="common">Chromophytic alga</name>
    <name type="synonym">Heterosigma carterae</name>
    <dbReference type="NCBI Taxonomy" id="2829"/>
    <lineage>
        <taxon>Eukaryota</taxon>
        <taxon>Sar</taxon>
        <taxon>Stramenopiles</taxon>
        <taxon>Ochrophyta</taxon>
        <taxon>Raphidophyceae</taxon>
        <taxon>Chattonellales</taxon>
        <taxon>Chattonellaceae</taxon>
        <taxon>Heterosigma</taxon>
    </lineage>
</organism>
<proteinExistence type="predicted"/>
<keyword evidence="1" id="KW-0862">Zinc</keyword>
<feature type="coiled-coil region" evidence="2">
    <location>
        <begin position="131"/>
        <end position="193"/>
    </location>
</feature>
<dbReference type="SMART" id="SM00343">
    <property type="entry name" value="ZnF_C2HC"/>
    <property type="match status" value="2"/>
</dbReference>
<dbReference type="AlphaFoldDB" id="A0A7S3XXZ6"/>
<feature type="compositionally biased region" description="Gly residues" evidence="3">
    <location>
        <begin position="463"/>
        <end position="499"/>
    </location>
</feature>
<feature type="region of interest" description="Disordered" evidence="3">
    <location>
        <begin position="1"/>
        <end position="115"/>
    </location>
</feature>